<protein>
    <recommendedName>
        <fullName evidence="3">N-acetyltransferase domain-containing protein</fullName>
    </recommendedName>
</protein>
<sequence>MSTSAAATPATQVTPFPAIRTGRPVDPATVIADLGDGLVLRHATPNDADALAAFNGEVHRDEGSTGPDEWVAAWTRELLTLPHPTVRPDLFTVVEDTRDGTIASTMNLIPQTWSFDGIPFGVGRPEIVGTHPAYRRRGLVRHQFAEVHRWSAAMGHLAQGITGIPWYYRQFGYEMCLDLGGSRRLPTREVPALPEGEAEPFRLRPATEADLPAIMAVAAHARRRWAIADVRDEALWRLELRRAGESTPNGQSLLVVEAVSAGADPVAVGYLSHPNRLWGTGLAVQALELGPGVSWPAAMPSVLRHLKATGERFAAEGGPAATPAAAFDGITLGLGGEHPAYAALPRYATAARPPYAWFIRVPDLPAFLRHVAPALEERLAASPAEGHTGDLTLGLYSRPGVRLTLDRGKLTAVEPWAGEFFRADASFPDLTFLQLLVGWRSLEEVERAFPDCSARGATARALLDALFPRRPSLVWPVQ</sequence>
<accession>A0A6J4VCK2</accession>
<dbReference type="Pfam" id="PF13527">
    <property type="entry name" value="Acetyltransf_9"/>
    <property type="match status" value="1"/>
</dbReference>
<organism evidence="2">
    <name type="scientific">uncultured Thermomicrobiales bacterium</name>
    <dbReference type="NCBI Taxonomy" id="1645740"/>
    <lineage>
        <taxon>Bacteria</taxon>
        <taxon>Pseudomonadati</taxon>
        <taxon>Thermomicrobiota</taxon>
        <taxon>Thermomicrobia</taxon>
        <taxon>Thermomicrobiales</taxon>
        <taxon>environmental samples</taxon>
    </lineage>
</organism>
<feature type="compositionally biased region" description="Polar residues" evidence="1">
    <location>
        <begin position="1"/>
        <end position="14"/>
    </location>
</feature>
<name>A0A6J4VCK2_9BACT</name>
<dbReference type="AlphaFoldDB" id="A0A6J4VCK2"/>
<proteinExistence type="predicted"/>
<dbReference type="EMBL" id="CADCWG010000298">
    <property type="protein sequence ID" value="CAA9575220.1"/>
    <property type="molecule type" value="Genomic_DNA"/>
</dbReference>
<dbReference type="InterPro" id="IPR016181">
    <property type="entry name" value="Acyl_CoA_acyltransferase"/>
</dbReference>
<evidence type="ECO:0000313" key="2">
    <source>
        <dbReference type="EMBL" id="CAA9575220.1"/>
    </source>
</evidence>
<gene>
    <name evidence="2" type="ORF">AVDCRST_MAG49-4088</name>
</gene>
<dbReference type="Gene3D" id="3.40.630.30">
    <property type="match status" value="1"/>
</dbReference>
<dbReference type="SUPFAM" id="SSF55729">
    <property type="entry name" value="Acyl-CoA N-acyltransferases (Nat)"/>
    <property type="match status" value="1"/>
</dbReference>
<evidence type="ECO:0008006" key="3">
    <source>
        <dbReference type="Google" id="ProtNLM"/>
    </source>
</evidence>
<reference evidence="2" key="1">
    <citation type="submission" date="2020-02" db="EMBL/GenBank/DDBJ databases">
        <authorList>
            <person name="Meier V. D."/>
        </authorList>
    </citation>
    <scope>NUCLEOTIDE SEQUENCE</scope>
    <source>
        <strain evidence="2">AVDCRST_MAG49</strain>
    </source>
</reference>
<feature type="region of interest" description="Disordered" evidence="1">
    <location>
        <begin position="1"/>
        <end position="21"/>
    </location>
</feature>
<evidence type="ECO:0000256" key="1">
    <source>
        <dbReference type="SAM" id="MobiDB-lite"/>
    </source>
</evidence>